<keyword evidence="3" id="KW-1185">Reference proteome</keyword>
<evidence type="ECO:0000256" key="1">
    <source>
        <dbReference type="SAM" id="SignalP"/>
    </source>
</evidence>
<dbReference type="Proteomes" id="UP000326950">
    <property type="component" value="Unassembled WGS sequence"/>
</dbReference>
<name>A0A5N6UNW7_ASPTM</name>
<gene>
    <name evidence="2" type="ORF">BDV40DRAFT_270845</name>
</gene>
<organism evidence="2 3">
    <name type="scientific">Aspergillus tamarii</name>
    <dbReference type="NCBI Taxonomy" id="41984"/>
    <lineage>
        <taxon>Eukaryota</taxon>
        <taxon>Fungi</taxon>
        <taxon>Dikarya</taxon>
        <taxon>Ascomycota</taxon>
        <taxon>Pezizomycotina</taxon>
        <taxon>Eurotiomycetes</taxon>
        <taxon>Eurotiomycetidae</taxon>
        <taxon>Eurotiales</taxon>
        <taxon>Aspergillaceae</taxon>
        <taxon>Aspergillus</taxon>
        <taxon>Aspergillus subgen. Circumdati</taxon>
    </lineage>
</organism>
<evidence type="ECO:0008006" key="4">
    <source>
        <dbReference type="Google" id="ProtNLM"/>
    </source>
</evidence>
<feature type="signal peptide" evidence="1">
    <location>
        <begin position="1"/>
        <end position="21"/>
    </location>
</feature>
<dbReference type="AlphaFoldDB" id="A0A5N6UNW7"/>
<reference evidence="2 3" key="1">
    <citation type="submission" date="2019-04" db="EMBL/GenBank/DDBJ databases">
        <title>Friends and foes A comparative genomics study of 23 Aspergillus species from section Flavi.</title>
        <authorList>
            <consortium name="DOE Joint Genome Institute"/>
            <person name="Kjaerbolling I."/>
            <person name="Vesth T."/>
            <person name="Frisvad J.C."/>
            <person name="Nybo J.L."/>
            <person name="Theobald S."/>
            <person name="Kildgaard S."/>
            <person name="Isbrandt T."/>
            <person name="Kuo A."/>
            <person name="Sato A."/>
            <person name="Lyhne E.K."/>
            <person name="Kogle M.E."/>
            <person name="Wiebenga A."/>
            <person name="Kun R.S."/>
            <person name="Lubbers R.J."/>
            <person name="Makela M.R."/>
            <person name="Barry K."/>
            <person name="Chovatia M."/>
            <person name="Clum A."/>
            <person name="Daum C."/>
            <person name="Haridas S."/>
            <person name="He G."/>
            <person name="LaButti K."/>
            <person name="Lipzen A."/>
            <person name="Mondo S."/>
            <person name="Riley R."/>
            <person name="Salamov A."/>
            <person name="Simmons B.A."/>
            <person name="Magnuson J.K."/>
            <person name="Henrissat B."/>
            <person name="Mortensen U.H."/>
            <person name="Larsen T.O."/>
            <person name="Devries R.P."/>
            <person name="Grigoriev I.V."/>
            <person name="Machida M."/>
            <person name="Baker S.E."/>
            <person name="Andersen M.R."/>
        </authorList>
    </citation>
    <scope>NUCLEOTIDE SEQUENCE [LARGE SCALE GENOMIC DNA]</scope>
    <source>
        <strain evidence="2 3">CBS 117626</strain>
    </source>
</reference>
<dbReference type="EMBL" id="ML738659">
    <property type="protein sequence ID" value="KAE8160342.1"/>
    <property type="molecule type" value="Genomic_DNA"/>
</dbReference>
<evidence type="ECO:0000313" key="3">
    <source>
        <dbReference type="Proteomes" id="UP000326950"/>
    </source>
</evidence>
<feature type="chain" id="PRO_5025033966" description="Secreted protein" evidence="1">
    <location>
        <begin position="22"/>
        <end position="83"/>
    </location>
</feature>
<accession>A0A5N6UNW7</accession>
<keyword evidence="1" id="KW-0732">Signal</keyword>
<proteinExistence type="predicted"/>
<sequence>MYLSFSSCLAYLITFFRATKAIPLQSKHPSRQTLTLLIIDGAQGHLNNPTYRSGKYSTRHLSNIAYQCLYTVVMSCLQRCNNC</sequence>
<evidence type="ECO:0000313" key="2">
    <source>
        <dbReference type="EMBL" id="KAE8160342.1"/>
    </source>
</evidence>
<protein>
    <recommendedName>
        <fullName evidence="4">Secreted protein</fullName>
    </recommendedName>
</protein>